<evidence type="ECO:0000313" key="2">
    <source>
        <dbReference type="EMBL" id="KAK4493983.1"/>
    </source>
</evidence>
<evidence type="ECO:0000256" key="1">
    <source>
        <dbReference type="SAM" id="MobiDB-lite"/>
    </source>
</evidence>
<reference evidence="2 3" key="1">
    <citation type="journal article" date="2023" name="G3 (Bethesda)">
        <title>A chromosome-level genome assembly of Zasmidium syzygii isolated from banana leaves.</title>
        <authorList>
            <person name="van Westerhoven A.C."/>
            <person name="Mehrabi R."/>
            <person name="Talebi R."/>
            <person name="Steentjes M.B.F."/>
            <person name="Corcolon B."/>
            <person name="Chong P.A."/>
            <person name="Kema G.H.J."/>
            <person name="Seidl M.F."/>
        </authorList>
    </citation>
    <scope>NUCLEOTIDE SEQUENCE [LARGE SCALE GENOMIC DNA]</scope>
    <source>
        <strain evidence="2 3">P124</strain>
    </source>
</reference>
<feature type="region of interest" description="Disordered" evidence="1">
    <location>
        <begin position="1"/>
        <end position="172"/>
    </location>
</feature>
<dbReference type="EMBL" id="JAXOVC010000015">
    <property type="protein sequence ID" value="KAK4493983.1"/>
    <property type="molecule type" value="Genomic_DNA"/>
</dbReference>
<gene>
    <name evidence="2" type="ORF">PRZ48_015169</name>
</gene>
<organism evidence="2 3">
    <name type="scientific">Zasmidium cellare</name>
    <name type="common">Wine cellar mold</name>
    <name type="synonym">Racodium cellare</name>
    <dbReference type="NCBI Taxonomy" id="395010"/>
    <lineage>
        <taxon>Eukaryota</taxon>
        <taxon>Fungi</taxon>
        <taxon>Dikarya</taxon>
        <taxon>Ascomycota</taxon>
        <taxon>Pezizomycotina</taxon>
        <taxon>Dothideomycetes</taxon>
        <taxon>Dothideomycetidae</taxon>
        <taxon>Mycosphaerellales</taxon>
        <taxon>Mycosphaerellaceae</taxon>
        <taxon>Zasmidium</taxon>
    </lineage>
</organism>
<comment type="caution">
    <text evidence="2">The sequence shown here is derived from an EMBL/GenBank/DDBJ whole genome shotgun (WGS) entry which is preliminary data.</text>
</comment>
<feature type="compositionally biased region" description="Acidic residues" evidence="1">
    <location>
        <begin position="112"/>
        <end position="122"/>
    </location>
</feature>
<name>A0ABR0DXS9_ZASCE</name>
<evidence type="ECO:0000313" key="3">
    <source>
        <dbReference type="Proteomes" id="UP001305779"/>
    </source>
</evidence>
<sequence>MPPKRKQSTVFTGPGRVLGSGEEQPAKRPRKSMCEEQDAEYVPPQAEGQESDDDVEQKSNVLDRAETGEGSKGEAALIKGAEKRVHATRKKSRREPDKAVSRTQAAKKATETDYDSEDDYTDDSDKYDDFSFGSGAGRGFYKYGQGQRLGEAEDDVKEKETNGVDRGCPCCD</sequence>
<keyword evidence="3" id="KW-1185">Reference proteome</keyword>
<proteinExistence type="predicted"/>
<feature type="compositionally biased region" description="Basic and acidic residues" evidence="1">
    <location>
        <begin position="61"/>
        <end position="72"/>
    </location>
</feature>
<dbReference type="Proteomes" id="UP001305779">
    <property type="component" value="Unassembled WGS sequence"/>
</dbReference>
<accession>A0ABR0DXS9</accession>
<protein>
    <submittedName>
        <fullName evidence="2">Uncharacterized protein</fullName>
    </submittedName>
</protein>